<reference evidence="3" key="1">
    <citation type="submission" date="2016-10" db="EMBL/GenBank/DDBJ databases">
        <authorList>
            <person name="Varghese N."/>
            <person name="Submissions S."/>
        </authorList>
    </citation>
    <scope>NUCLEOTIDE SEQUENCE [LARGE SCALE GENOMIC DNA]</scope>
    <source>
        <strain evidence="3">RD 26</strain>
    </source>
</reference>
<name>A0A1I6FKY2_HALSD</name>
<accession>A0A1I6FKY2</accession>
<protein>
    <submittedName>
        <fullName evidence="2">Uncharacterized protein</fullName>
    </submittedName>
</protein>
<proteinExistence type="predicted"/>
<keyword evidence="1" id="KW-1133">Transmembrane helix</keyword>
<dbReference type="OrthoDB" id="331295at2157"/>
<dbReference type="RefSeq" id="WP_092919940.1">
    <property type="nucleotide sequence ID" value="NZ_FOYN01000001.1"/>
</dbReference>
<dbReference type="AlphaFoldDB" id="A0A1I6FKY2"/>
<feature type="transmembrane region" description="Helical" evidence="1">
    <location>
        <begin position="35"/>
        <end position="57"/>
    </location>
</feature>
<organism evidence="2 3">
    <name type="scientific">Halorubrum sodomense</name>
    <dbReference type="NCBI Taxonomy" id="35743"/>
    <lineage>
        <taxon>Archaea</taxon>
        <taxon>Methanobacteriati</taxon>
        <taxon>Methanobacteriota</taxon>
        <taxon>Stenosarchaea group</taxon>
        <taxon>Halobacteria</taxon>
        <taxon>Halobacteriales</taxon>
        <taxon>Haloferacaceae</taxon>
        <taxon>Halorubrum</taxon>
    </lineage>
</organism>
<sequence length="194" mass="19521">MSDDPRFDPTERSEYELTRSANVIVPMPPLRKARICGALALLGSLAAPVVATLPAAVREANFAGPPVTTSLGVAAVALAGTVAAGLAGLGLVALHRRLARGPEPTDDAVWSFLAMEDALTGVGFVTGGLGVGVGLALLASGHWGVEALAGLRRSGVEPYLSVSTVPVTPRLVTGVGLVAGLAVLAATVVAVDRE</sequence>
<dbReference type="Proteomes" id="UP000198932">
    <property type="component" value="Unassembled WGS sequence"/>
</dbReference>
<evidence type="ECO:0000256" key="1">
    <source>
        <dbReference type="SAM" id="Phobius"/>
    </source>
</evidence>
<feature type="transmembrane region" description="Helical" evidence="1">
    <location>
        <begin position="171"/>
        <end position="191"/>
    </location>
</feature>
<evidence type="ECO:0000313" key="2">
    <source>
        <dbReference type="EMBL" id="SFR30602.1"/>
    </source>
</evidence>
<dbReference type="EMBL" id="FOYN01000001">
    <property type="protein sequence ID" value="SFR30602.1"/>
    <property type="molecule type" value="Genomic_DNA"/>
</dbReference>
<keyword evidence="3" id="KW-1185">Reference proteome</keyword>
<feature type="transmembrane region" description="Helical" evidence="1">
    <location>
        <begin position="69"/>
        <end position="94"/>
    </location>
</feature>
<feature type="transmembrane region" description="Helical" evidence="1">
    <location>
        <begin position="118"/>
        <end position="139"/>
    </location>
</feature>
<dbReference type="STRING" id="35743.SAMN04487937_0428"/>
<evidence type="ECO:0000313" key="3">
    <source>
        <dbReference type="Proteomes" id="UP000198932"/>
    </source>
</evidence>
<keyword evidence="1" id="KW-0812">Transmembrane</keyword>
<gene>
    <name evidence="2" type="ORF">SAMN04487937_0428</name>
</gene>
<keyword evidence="1" id="KW-0472">Membrane</keyword>